<evidence type="ECO:0000313" key="1">
    <source>
        <dbReference type="EMBL" id="CAL8146003.1"/>
    </source>
</evidence>
<reference evidence="1 2" key="1">
    <citation type="submission" date="2024-08" db="EMBL/GenBank/DDBJ databases">
        <authorList>
            <person name="Cucini C."/>
            <person name="Frati F."/>
        </authorList>
    </citation>
    <scope>NUCLEOTIDE SEQUENCE [LARGE SCALE GENOMIC DNA]</scope>
</reference>
<dbReference type="EMBL" id="CAXLJM020000164">
    <property type="protein sequence ID" value="CAL8146003.1"/>
    <property type="molecule type" value="Genomic_DNA"/>
</dbReference>
<evidence type="ECO:0000313" key="2">
    <source>
        <dbReference type="Proteomes" id="UP001642540"/>
    </source>
</evidence>
<gene>
    <name evidence="1" type="ORF">ODALV1_LOCUS30671</name>
</gene>
<name>A0ABP1S867_9HEXA</name>
<keyword evidence="2" id="KW-1185">Reference proteome</keyword>
<protein>
    <submittedName>
        <fullName evidence="1">Uncharacterized protein</fullName>
    </submittedName>
</protein>
<organism evidence="1 2">
    <name type="scientific">Orchesella dallaii</name>
    <dbReference type="NCBI Taxonomy" id="48710"/>
    <lineage>
        <taxon>Eukaryota</taxon>
        <taxon>Metazoa</taxon>
        <taxon>Ecdysozoa</taxon>
        <taxon>Arthropoda</taxon>
        <taxon>Hexapoda</taxon>
        <taxon>Collembola</taxon>
        <taxon>Entomobryomorpha</taxon>
        <taxon>Entomobryoidea</taxon>
        <taxon>Orchesellidae</taxon>
        <taxon>Orchesellinae</taxon>
        <taxon>Orchesella</taxon>
    </lineage>
</organism>
<comment type="caution">
    <text evidence="1">The sequence shown here is derived from an EMBL/GenBank/DDBJ whole genome shotgun (WGS) entry which is preliminary data.</text>
</comment>
<dbReference type="Proteomes" id="UP001642540">
    <property type="component" value="Unassembled WGS sequence"/>
</dbReference>
<sequence length="111" mass="12925">MSCFEWDDGWSLLTPLYNCWSFVRRVFRRCGNFLNITHCQDENNDDNSNDARDGIREGQETLEHVEIPGAVIPILQENECNTSDPIDHHPIVVPERNMVIIIITKYYETTV</sequence>
<accession>A0ABP1S867</accession>
<proteinExistence type="predicted"/>